<comment type="caution">
    <text evidence="1">The sequence shown here is derived from an EMBL/GenBank/DDBJ whole genome shotgun (WGS) entry which is preliminary data.</text>
</comment>
<evidence type="ECO:0008006" key="3">
    <source>
        <dbReference type="Google" id="ProtNLM"/>
    </source>
</evidence>
<sequence>MPLPDDANTVTGGCSCGAIRYRIAIPRLEDRPLHPMAPPSSNIRLPNAITCHCNDCRRSTGAFLPPAMADIPATMLTVSAISPSSESTIVSGRFLDVLAEDYDAEKADADRPPYVPGTQAFLAAEESKTWIRFYHTTSCGKAWSRSFCGRCGTPLCFHFKLLPEYCHDGNLPKDFEDVFHIYLGTMDREFLKKDWFAPGSEVNFKFGTPFSKGVSATAKGLKDLPKVQEFDGEVAKEELDRLAA</sequence>
<dbReference type="PANTHER" id="PTHR33337">
    <property type="entry name" value="GFA DOMAIN-CONTAINING PROTEIN"/>
    <property type="match status" value="1"/>
</dbReference>
<keyword evidence="2" id="KW-1185">Reference proteome</keyword>
<accession>A0A9P9GAW5</accession>
<dbReference type="EMBL" id="JAGTJS010000024">
    <property type="protein sequence ID" value="KAH7235220.1"/>
    <property type="molecule type" value="Genomic_DNA"/>
</dbReference>
<organism evidence="1 2">
    <name type="scientific">Fusarium solani</name>
    <name type="common">Filamentous fungus</name>
    <dbReference type="NCBI Taxonomy" id="169388"/>
    <lineage>
        <taxon>Eukaryota</taxon>
        <taxon>Fungi</taxon>
        <taxon>Dikarya</taxon>
        <taxon>Ascomycota</taxon>
        <taxon>Pezizomycotina</taxon>
        <taxon>Sordariomycetes</taxon>
        <taxon>Hypocreomycetidae</taxon>
        <taxon>Hypocreales</taxon>
        <taxon>Nectriaceae</taxon>
        <taxon>Fusarium</taxon>
        <taxon>Fusarium solani species complex</taxon>
    </lineage>
</organism>
<protein>
    <recommendedName>
        <fullName evidence="3">CENP-V/GFA domain-containing protein</fullName>
    </recommendedName>
</protein>
<evidence type="ECO:0000313" key="2">
    <source>
        <dbReference type="Proteomes" id="UP000736672"/>
    </source>
</evidence>
<gene>
    <name evidence="1" type="ORF">B0J15DRAFT_504112</name>
</gene>
<proteinExistence type="predicted"/>
<dbReference type="Proteomes" id="UP000736672">
    <property type="component" value="Unassembled WGS sequence"/>
</dbReference>
<dbReference type="PANTHER" id="PTHR33337:SF40">
    <property type="entry name" value="CENP-V_GFA DOMAIN-CONTAINING PROTEIN-RELATED"/>
    <property type="match status" value="1"/>
</dbReference>
<dbReference type="OrthoDB" id="5422068at2759"/>
<dbReference type="InterPro" id="IPR011057">
    <property type="entry name" value="Mss4-like_sf"/>
</dbReference>
<dbReference type="SUPFAM" id="SSF51316">
    <property type="entry name" value="Mss4-like"/>
    <property type="match status" value="1"/>
</dbReference>
<name>A0A9P9GAW5_FUSSL</name>
<reference evidence="1" key="1">
    <citation type="journal article" date="2021" name="Nat. Commun.">
        <title>Genetic determinants of endophytism in the Arabidopsis root mycobiome.</title>
        <authorList>
            <person name="Mesny F."/>
            <person name="Miyauchi S."/>
            <person name="Thiergart T."/>
            <person name="Pickel B."/>
            <person name="Atanasova L."/>
            <person name="Karlsson M."/>
            <person name="Huettel B."/>
            <person name="Barry K.W."/>
            <person name="Haridas S."/>
            <person name="Chen C."/>
            <person name="Bauer D."/>
            <person name="Andreopoulos W."/>
            <person name="Pangilinan J."/>
            <person name="LaButti K."/>
            <person name="Riley R."/>
            <person name="Lipzen A."/>
            <person name="Clum A."/>
            <person name="Drula E."/>
            <person name="Henrissat B."/>
            <person name="Kohler A."/>
            <person name="Grigoriev I.V."/>
            <person name="Martin F.M."/>
            <person name="Hacquard S."/>
        </authorList>
    </citation>
    <scope>NUCLEOTIDE SEQUENCE</scope>
    <source>
        <strain evidence="1">FSSC 5 MPI-SDFR-AT-0091</strain>
    </source>
</reference>
<dbReference type="AlphaFoldDB" id="A0A9P9GAW5"/>
<dbReference type="Gene3D" id="3.90.1590.10">
    <property type="entry name" value="glutathione-dependent formaldehyde- activating enzyme (gfa)"/>
    <property type="match status" value="1"/>
</dbReference>
<evidence type="ECO:0000313" key="1">
    <source>
        <dbReference type="EMBL" id="KAH7235220.1"/>
    </source>
</evidence>